<protein>
    <submittedName>
        <fullName evidence="1">Uncharacterized protein</fullName>
    </submittedName>
</protein>
<dbReference type="Proteomes" id="UP001500443">
    <property type="component" value="Unassembled WGS sequence"/>
</dbReference>
<proteinExistence type="predicted"/>
<evidence type="ECO:0000313" key="1">
    <source>
        <dbReference type="EMBL" id="GAA2109634.1"/>
    </source>
</evidence>
<reference evidence="1 2" key="1">
    <citation type="journal article" date="2019" name="Int. J. Syst. Evol. Microbiol.">
        <title>The Global Catalogue of Microorganisms (GCM) 10K type strain sequencing project: providing services to taxonomists for standard genome sequencing and annotation.</title>
        <authorList>
            <consortium name="The Broad Institute Genomics Platform"/>
            <consortium name="The Broad Institute Genome Sequencing Center for Infectious Disease"/>
            <person name="Wu L."/>
            <person name="Ma J."/>
        </authorList>
    </citation>
    <scope>NUCLEOTIDE SEQUENCE [LARGE SCALE GENOMIC DNA]</scope>
    <source>
        <strain evidence="1 2">JCM 15481</strain>
    </source>
</reference>
<organism evidence="1 2">
    <name type="scientific">Streptomyces synnematoformans</name>
    <dbReference type="NCBI Taxonomy" id="415721"/>
    <lineage>
        <taxon>Bacteria</taxon>
        <taxon>Bacillati</taxon>
        <taxon>Actinomycetota</taxon>
        <taxon>Actinomycetes</taxon>
        <taxon>Kitasatosporales</taxon>
        <taxon>Streptomycetaceae</taxon>
        <taxon>Streptomyces</taxon>
    </lineage>
</organism>
<dbReference type="EMBL" id="BAAAPF010000006">
    <property type="protein sequence ID" value="GAA2109634.1"/>
    <property type="molecule type" value="Genomic_DNA"/>
</dbReference>
<gene>
    <name evidence="1" type="ORF">GCM10009802_06130</name>
</gene>
<evidence type="ECO:0000313" key="2">
    <source>
        <dbReference type="Proteomes" id="UP001500443"/>
    </source>
</evidence>
<comment type="caution">
    <text evidence="1">The sequence shown here is derived from an EMBL/GenBank/DDBJ whole genome shotgun (WGS) entry which is preliminary data.</text>
</comment>
<name>A0ABN2XCG8_9ACTN</name>
<sequence>MWHQISATLPPASGGTLFSDVGVVMTLRHDPIFFVWKKLTQIVKYCIEALRLSFDEHGPRTVSHRPGQR</sequence>
<accession>A0ABN2XCG8</accession>
<keyword evidence="2" id="KW-1185">Reference proteome</keyword>